<proteinExistence type="predicted"/>
<keyword evidence="4" id="KW-0808">Transferase</keyword>
<dbReference type="EMBL" id="MTKO01000069">
    <property type="protein sequence ID" value="RWX46126.1"/>
    <property type="molecule type" value="Genomic_DNA"/>
</dbReference>
<name>A0A3S3QZ46_9BACT</name>
<keyword evidence="5 8" id="KW-0418">Kinase</keyword>
<comment type="caution">
    <text evidence="8">The sequence shown here is derived from an EMBL/GenBank/DDBJ whole genome shotgun (WGS) entry which is preliminary data.</text>
</comment>
<evidence type="ECO:0000259" key="7">
    <source>
        <dbReference type="PROSITE" id="PS50109"/>
    </source>
</evidence>
<evidence type="ECO:0000256" key="1">
    <source>
        <dbReference type="ARBA" id="ARBA00000085"/>
    </source>
</evidence>
<dbReference type="InterPro" id="IPR003594">
    <property type="entry name" value="HATPase_dom"/>
</dbReference>
<dbReference type="EC" id="2.7.13.3" evidence="2"/>
<dbReference type="InterPro" id="IPR050736">
    <property type="entry name" value="Sensor_HK_Regulatory"/>
</dbReference>
<dbReference type="PROSITE" id="PS50109">
    <property type="entry name" value="HIS_KIN"/>
    <property type="match status" value="1"/>
</dbReference>
<dbReference type="PANTHER" id="PTHR43711">
    <property type="entry name" value="TWO-COMPONENT HISTIDINE KINASE"/>
    <property type="match status" value="1"/>
</dbReference>
<protein>
    <recommendedName>
        <fullName evidence="2">histidine kinase</fullName>
        <ecNumber evidence="2">2.7.13.3</ecNumber>
    </recommendedName>
</protein>
<keyword evidence="6" id="KW-0902">Two-component regulatory system</keyword>
<dbReference type="InterPro" id="IPR004358">
    <property type="entry name" value="Sig_transdc_His_kin-like_C"/>
</dbReference>
<keyword evidence="9" id="KW-1185">Reference proteome</keyword>
<dbReference type="CDD" id="cd00075">
    <property type="entry name" value="HATPase"/>
    <property type="match status" value="1"/>
</dbReference>
<evidence type="ECO:0000313" key="8">
    <source>
        <dbReference type="EMBL" id="RWX46126.1"/>
    </source>
</evidence>
<dbReference type="Proteomes" id="UP000287853">
    <property type="component" value="Unassembled WGS sequence"/>
</dbReference>
<dbReference type="AlphaFoldDB" id="A0A3S3QZ46"/>
<dbReference type="SUPFAM" id="SSF55874">
    <property type="entry name" value="ATPase domain of HSP90 chaperone/DNA topoisomerase II/histidine kinase"/>
    <property type="match status" value="1"/>
</dbReference>
<dbReference type="InterPro" id="IPR036890">
    <property type="entry name" value="HATPase_C_sf"/>
</dbReference>
<reference evidence="8 9" key="1">
    <citation type="submission" date="2017-01" db="EMBL/GenBank/DDBJ databases">
        <title>The cable genome- insights into the physiology and evolution of filamentous bacteria capable of sulfide oxidation via long distance electron transfer.</title>
        <authorList>
            <person name="Schreiber L."/>
            <person name="Bjerg J.T."/>
            <person name="Boggild A."/>
            <person name="Van De Vossenberg J."/>
            <person name="Meysman F."/>
            <person name="Nielsen L.P."/>
            <person name="Schramm A."/>
            <person name="Kjeldsen K.U."/>
        </authorList>
    </citation>
    <scope>NUCLEOTIDE SEQUENCE [LARGE SCALE GENOMIC DNA]</scope>
    <source>
        <strain evidence="8">MCF</strain>
    </source>
</reference>
<accession>A0A3S3QZ46</accession>
<dbReference type="PANTHER" id="PTHR43711:SF28">
    <property type="entry name" value="SENSOR HISTIDINE KINASE YXDK"/>
    <property type="match status" value="1"/>
</dbReference>
<dbReference type="Pfam" id="PF02518">
    <property type="entry name" value="HATPase_c"/>
    <property type="match status" value="1"/>
</dbReference>
<dbReference type="PRINTS" id="PR00344">
    <property type="entry name" value="BCTRLSENSOR"/>
</dbReference>
<keyword evidence="3" id="KW-0597">Phosphoprotein</keyword>
<evidence type="ECO:0000313" key="9">
    <source>
        <dbReference type="Proteomes" id="UP000287853"/>
    </source>
</evidence>
<evidence type="ECO:0000256" key="3">
    <source>
        <dbReference type="ARBA" id="ARBA00022553"/>
    </source>
</evidence>
<organism evidence="8 9">
    <name type="scientific">Candidatus Electrothrix aarhusensis</name>
    <dbReference type="NCBI Taxonomy" id="1859131"/>
    <lineage>
        <taxon>Bacteria</taxon>
        <taxon>Pseudomonadati</taxon>
        <taxon>Thermodesulfobacteriota</taxon>
        <taxon>Desulfobulbia</taxon>
        <taxon>Desulfobulbales</taxon>
        <taxon>Desulfobulbaceae</taxon>
        <taxon>Candidatus Electrothrix</taxon>
    </lineage>
</organism>
<sequence>MAVIRAECDIALMKERSGEEYAESLREVRIVSETMLRQVNGMLTLARIDAGILSTTFQPISLNWCLDNAVRLVAPLAKEHHIRITRKGEDEMTVVGDKDALTEAMSNLLENAIYYNHPEGSVSVTLQRCDDRILLTVQDTGIGVPEAELEQIFQKFYRSEAVKTIKGTGLGLSITKAIVLGHQGDIQVSNVESGGVCFTITLPLHDTTQEVDSLVEQGLSAE</sequence>
<dbReference type="GO" id="GO:0000160">
    <property type="term" value="P:phosphorelay signal transduction system"/>
    <property type="evidence" value="ECO:0007669"/>
    <property type="project" value="UniProtKB-KW"/>
</dbReference>
<dbReference type="SMART" id="SM00387">
    <property type="entry name" value="HATPase_c"/>
    <property type="match status" value="1"/>
</dbReference>
<dbReference type="FunFam" id="3.30.565.10:FF:000006">
    <property type="entry name" value="Sensor histidine kinase WalK"/>
    <property type="match status" value="1"/>
</dbReference>
<evidence type="ECO:0000256" key="5">
    <source>
        <dbReference type="ARBA" id="ARBA00022777"/>
    </source>
</evidence>
<dbReference type="InterPro" id="IPR005467">
    <property type="entry name" value="His_kinase_dom"/>
</dbReference>
<dbReference type="Gene3D" id="3.30.565.10">
    <property type="entry name" value="Histidine kinase-like ATPase, C-terminal domain"/>
    <property type="match status" value="1"/>
</dbReference>
<evidence type="ECO:0000256" key="2">
    <source>
        <dbReference type="ARBA" id="ARBA00012438"/>
    </source>
</evidence>
<gene>
    <name evidence="8" type="ORF">H206_00418</name>
</gene>
<dbReference type="GO" id="GO:0004673">
    <property type="term" value="F:protein histidine kinase activity"/>
    <property type="evidence" value="ECO:0007669"/>
    <property type="project" value="UniProtKB-EC"/>
</dbReference>
<comment type="catalytic activity">
    <reaction evidence="1">
        <text>ATP + protein L-histidine = ADP + protein N-phospho-L-histidine.</text>
        <dbReference type="EC" id="2.7.13.3"/>
    </reaction>
</comment>
<evidence type="ECO:0000256" key="6">
    <source>
        <dbReference type="ARBA" id="ARBA00023012"/>
    </source>
</evidence>
<evidence type="ECO:0000256" key="4">
    <source>
        <dbReference type="ARBA" id="ARBA00022679"/>
    </source>
</evidence>
<feature type="domain" description="Histidine kinase" evidence="7">
    <location>
        <begin position="1"/>
        <end position="206"/>
    </location>
</feature>